<feature type="transmembrane region" description="Helical" evidence="7">
    <location>
        <begin position="186"/>
        <end position="202"/>
    </location>
</feature>
<feature type="transmembrane region" description="Helical" evidence="7">
    <location>
        <begin position="302"/>
        <end position="327"/>
    </location>
</feature>
<dbReference type="PANTHER" id="PTHR23513">
    <property type="entry name" value="INTEGRAL MEMBRANE EFFLUX PROTEIN-RELATED"/>
    <property type="match status" value="1"/>
</dbReference>
<protein>
    <submittedName>
        <fullName evidence="8">MFS transporter</fullName>
    </submittedName>
</protein>
<evidence type="ECO:0000256" key="3">
    <source>
        <dbReference type="ARBA" id="ARBA00022475"/>
    </source>
</evidence>
<dbReference type="CDD" id="cd06173">
    <property type="entry name" value="MFS_MefA_like"/>
    <property type="match status" value="1"/>
</dbReference>
<proteinExistence type="predicted"/>
<dbReference type="Pfam" id="PF05977">
    <property type="entry name" value="MFS_3"/>
    <property type="match status" value="1"/>
</dbReference>
<dbReference type="InterPro" id="IPR010290">
    <property type="entry name" value="TM_effector"/>
</dbReference>
<feature type="transmembrane region" description="Helical" evidence="7">
    <location>
        <begin position="163"/>
        <end position="180"/>
    </location>
</feature>
<reference evidence="9" key="1">
    <citation type="submission" date="2023-07" db="EMBL/GenBank/DDBJ databases">
        <authorList>
            <person name="Yue Y."/>
        </authorList>
    </citation>
    <scope>NUCLEOTIDE SEQUENCE [LARGE SCALE GENOMIC DNA]</scope>
    <source>
        <strain evidence="9">D23</strain>
    </source>
</reference>
<evidence type="ECO:0000256" key="4">
    <source>
        <dbReference type="ARBA" id="ARBA00022692"/>
    </source>
</evidence>
<keyword evidence="5 7" id="KW-1133">Transmembrane helix</keyword>
<accession>A0ABS7XMI5</accession>
<dbReference type="Gene3D" id="1.20.1250.20">
    <property type="entry name" value="MFS general substrate transporter like domains"/>
    <property type="match status" value="1"/>
</dbReference>
<feature type="transmembrane region" description="Helical" evidence="7">
    <location>
        <begin position="267"/>
        <end position="290"/>
    </location>
</feature>
<name>A0ABS7XMI5_9FLAO</name>
<evidence type="ECO:0000256" key="6">
    <source>
        <dbReference type="ARBA" id="ARBA00023136"/>
    </source>
</evidence>
<evidence type="ECO:0000256" key="2">
    <source>
        <dbReference type="ARBA" id="ARBA00022448"/>
    </source>
</evidence>
<evidence type="ECO:0000313" key="8">
    <source>
        <dbReference type="EMBL" id="MCA0131203.1"/>
    </source>
</evidence>
<comment type="subcellular location">
    <subcellularLocation>
        <location evidence="1">Cell membrane</location>
        <topology evidence="1">Multi-pass membrane protein</topology>
    </subcellularLocation>
</comment>
<feature type="transmembrane region" description="Helical" evidence="7">
    <location>
        <begin position="82"/>
        <end position="101"/>
    </location>
</feature>
<dbReference type="RefSeq" id="WP_224524436.1">
    <property type="nucleotide sequence ID" value="NZ_JAIUJR010000001.1"/>
</dbReference>
<evidence type="ECO:0000313" key="9">
    <source>
        <dbReference type="Proteomes" id="UP001198901"/>
    </source>
</evidence>
<feature type="transmembrane region" description="Helical" evidence="7">
    <location>
        <begin position="376"/>
        <end position="401"/>
    </location>
</feature>
<dbReference type="EMBL" id="JAIUJR010000001">
    <property type="protein sequence ID" value="MCA0131203.1"/>
    <property type="molecule type" value="Genomic_DNA"/>
</dbReference>
<dbReference type="Proteomes" id="UP001198901">
    <property type="component" value="Unassembled WGS sequence"/>
</dbReference>
<evidence type="ECO:0000256" key="7">
    <source>
        <dbReference type="SAM" id="Phobius"/>
    </source>
</evidence>
<keyword evidence="6 7" id="KW-0472">Membrane</keyword>
<keyword evidence="2" id="KW-0813">Transport</keyword>
<feature type="transmembrane region" description="Helical" evidence="7">
    <location>
        <begin position="50"/>
        <end position="70"/>
    </location>
</feature>
<comment type="caution">
    <text evidence="8">The sequence shown here is derived from an EMBL/GenBank/DDBJ whole genome shotgun (WGS) entry which is preliminary data.</text>
</comment>
<feature type="transmembrane region" description="Helical" evidence="7">
    <location>
        <begin position="231"/>
        <end position="255"/>
    </location>
</feature>
<dbReference type="InterPro" id="IPR036259">
    <property type="entry name" value="MFS_trans_sf"/>
</dbReference>
<organism evidence="8 9">
    <name type="scientific">Winogradskyella alexanderae</name>
    <dbReference type="NCBI Taxonomy" id="2877123"/>
    <lineage>
        <taxon>Bacteria</taxon>
        <taxon>Pseudomonadati</taxon>
        <taxon>Bacteroidota</taxon>
        <taxon>Flavobacteriia</taxon>
        <taxon>Flavobacteriales</taxon>
        <taxon>Flavobacteriaceae</taxon>
        <taxon>Winogradskyella</taxon>
    </lineage>
</organism>
<feature type="transmembrane region" description="Helical" evidence="7">
    <location>
        <begin position="21"/>
        <end position="38"/>
    </location>
</feature>
<sequence>MTAQKNDPYEALRFKEFKIFLLARFALVFAWSMQFVVIEWQVYALTDDELSLGIIGLCEFLPAFFLAPFAGHIVDRKEKRNLFAICITFFSLISFGLYWLTSNYVSTTWQTNSILAGIYSLVFFGGVLRAFFGPTIFSLIALLVPKKAYPNAATWSSSTWKGAAVFGALCGGFLIAWIGINNTLGMIFLLVVFALILVMQIAKKPILNKRTDETVKESLKVGLKFVFNDKVILGALTLDMIAVLFGGAVAIFAVFAKDILDAGPEGFGLLNAALSSGSIITMLATTYIPITKSTGKKLLVSVFGFGVFMIIFGASKLLWLSVLALFFSGVFDGISMVVRQTILQLKTPDEMRGRVGAVNSMFVGSSNELGALESGIAARIFGAPLAVVLGGTVTLLTVIVMSLKNKPLRELDLRKDVAEHYDEVKSS</sequence>
<dbReference type="PANTHER" id="PTHR23513:SF9">
    <property type="entry name" value="ENTEROBACTIN EXPORTER ENTS"/>
    <property type="match status" value="1"/>
</dbReference>
<evidence type="ECO:0000256" key="5">
    <source>
        <dbReference type="ARBA" id="ARBA00022989"/>
    </source>
</evidence>
<keyword evidence="9" id="KW-1185">Reference proteome</keyword>
<gene>
    <name evidence="8" type="ORF">LBU54_01305</name>
</gene>
<keyword evidence="4 7" id="KW-0812">Transmembrane</keyword>
<keyword evidence="3" id="KW-1003">Cell membrane</keyword>
<evidence type="ECO:0000256" key="1">
    <source>
        <dbReference type="ARBA" id="ARBA00004651"/>
    </source>
</evidence>
<dbReference type="SUPFAM" id="SSF103473">
    <property type="entry name" value="MFS general substrate transporter"/>
    <property type="match status" value="1"/>
</dbReference>
<feature type="transmembrane region" description="Helical" evidence="7">
    <location>
        <begin position="121"/>
        <end position="143"/>
    </location>
</feature>